<name>A0ACB7PPB5_9PEZI</name>
<dbReference type="Proteomes" id="UP000724584">
    <property type="component" value="Unassembled WGS sequence"/>
</dbReference>
<accession>A0ACB7PPB5</accession>
<evidence type="ECO:0000313" key="2">
    <source>
        <dbReference type="Proteomes" id="UP000724584"/>
    </source>
</evidence>
<sequence>MPQPRERGRERRGSPPDLVACRDSMPPASPIPSHRISPCPTFLCVHLAAVHLPHTAGAPKPRAPIPFSARLFLLGHLTIHPASQRVQRHPSIHPSIPEPGIAAAATNRRRPSEPESHARIAVLPSFMVSPSVSLALAPTPLGVRHQVCATRKGAPPCSSRDQARRLDELLARRGTF</sequence>
<keyword evidence="2" id="KW-1185">Reference proteome</keyword>
<organism evidence="1 2">
    <name type="scientific">Chaetomium tenue</name>
    <dbReference type="NCBI Taxonomy" id="1854479"/>
    <lineage>
        <taxon>Eukaryota</taxon>
        <taxon>Fungi</taxon>
        <taxon>Dikarya</taxon>
        <taxon>Ascomycota</taxon>
        <taxon>Pezizomycotina</taxon>
        <taxon>Sordariomycetes</taxon>
        <taxon>Sordariomycetidae</taxon>
        <taxon>Sordariales</taxon>
        <taxon>Chaetomiaceae</taxon>
        <taxon>Chaetomium</taxon>
    </lineage>
</organism>
<dbReference type="EMBL" id="JAGIZQ010000001">
    <property type="protein sequence ID" value="KAH6650958.1"/>
    <property type="molecule type" value="Genomic_DNA"/>
</dbReference>
<comment type="caution">
    <text evidence="1">The sequence shown here is derived from an EMBL/GenBank/DDBJ whole genome shotgun (WGS) entry which is preliminary data.</text>
</comment>
<evidence type="ECO:0000313" key="1">
    <source>
        <dbReference type="EMBL" id="KAH6650958.1"/>
    </source>
</evidence>
<protein>
    <submittedName>
        <fullName evidence="1">Uncharacterized protein</fullName>
    </submittedName>
</protein>
<gene>
    <name evidence="1" type="ORF">F5144DRAFT_69032</name>
</gene>
<reference evidence="1 2" key="1">
    <citation type="journal article" date="2021" name="Nat. Commun.">
        <title>Genetic determinants of endophytism in the Arabidopsis root mycobiome.</title>
        <authorList>
            <person name="Mesny F."/>
            <person name="Miyauchi S."/>
            <person name="Thiergart T."/>
            <person name="Pickel B."/>
            <person name="Atanasova L."/>
            <person name="Karlsson M."/>
            <person name="Huettel B."/>
            <person name="Barry K.W."/>
            <person name="Haridas S."/>
            <person name="Chen C."/>
            <person name="Bauer D."/>
            <person name="Andreopoulos W."/>
            <person name="Pangilinan J."/>
            <person name="LaButti K."/>
            <person name="Riley R."/>
            <person name="Lipzen A."/>
            <person name="Clum A."/>
            <person name="Drula E."/>
            <person name="Henrissat B."/>
            <person name="Kohler A."/>
            <person name="Grigoriev I.V."/>
            <person name="Martin F.M."/>
            <person name="Hacquard S."/>
        </authorList>
    </citation>
    <scope>NUCLEOTIDE SEQUENCE [LARGE SCALE GENOMIC DNA]</scope>
    <source>
        <strain evidence="1 2">MPI-SDFR-AT-0079</strain>
    </source>
</reference>
<proteinExistence type="predicted"/>